<keyword evidence="1" id="KW-0472">Membrane</keyword>
<evidence type="ECO:0000256" key="1">
    <source>
        <dbReference type="SAM" id="Phobius"/>
    </source>
</evidence>
<proteinExistence type="predicted"/>
<dbReference type="GO" id="GO:0016787">
    <property type="term" value="F:hydrolase activity"/>
    <property type="evidence" value="ECO:0007669"/>
    <property type="project" value="UniProtKB-KW"/>
</dbReference>
<evidence type="ECO:0000313" key="3">
    <source>
        <dbReference type="Proteomes" id="UP000732298"/>
    </source>
</evidence>
<name>A0A8T3YRE8_9ARCH</name>
<sequence length="159" mass="17759">MPFTLIHGLISFLAAFPFTKDRRLLLLAFLAGMMPDLDGIPVLFDRELFYALHHELLNPLIYAVLFGLVFALALSRFAKMDFKKSFAVFAASYALHPLTDAVFTDWPVKLLWPLSNTQYSWPVLLDYNAALALLSLILSIAAVVVMAGKRGQSVPWQSA</sequence>
<dbReference type="PANTHER" id="PTHR40031">
    <property type="entry name" value="HYPOTHETICAL MEMBRANE SPANNING PROTEIN"/>
    <property type="match status" value="1"/>
</dbReference>
<keyword evidence="1" id="KW-1133">Transmembrane helix</keyword>
<evidence type="ECO:0000313" key="2">
    <source>
        <dbReference type="EMBL" id="MBI4210719.1"/>
    </source>
</evidence>
<accession>A0A8T3YRE8</accession>
<dbReference type="Proteomes" id="UP000732298">
    <property type="component" value="Unassembled WGS sequence"/>
</dbReference>
<gene>
    <name evidence="2" type="ORF">HY544_04410</name>
</gene>
<feature type="transmembrane region" description="Helical" evidence="1">
    <location>
        <begin position="86"/>
        <end position="107"/>
    </location>
</feature>
<dbReference type="InterPro" id="IPR053170">
    <property type="entry name" value="Transcription_regulator"/>
</dbReference>
<comment type="caution">
    <text evidence="2">The sequence shown here is derived from an EMBL/GenBank/DDBJ whole genome shotgun (WGS) entry which is preliminary data.</text>
</comment>
<protein>
    <submittedName>
        <fullName evidence="2">Metal-dependent hydrolase</fullName>
    </submittedName>
</protein>
<dbReference type="EMBL" id="JACQPB010000041">
    <property type="protein sequence ID" value="MBI4210719.1"/>
    <property type="molecule type" value="Genomic_DNA"/>
</dbReference>
<keyword evidence="2" id="KW-0378">Hydrolase</keyword>
<dbReference type="PANTHER" id="PTHR40031:SF1">
    <property type="entry name" value="MEMBRANE-BOUND METAL-DEPENDENT HYDROLASE"/>
    <property type="match status" value="1"/>
</dbReference>
<dbReference type="InterPro" id="IPR007404">
    <property type="entry name" value="YdjM-like"/>
</dbReference>
<keyword evidence="1" id="KW-0812">Transmembrane</keyword>
<dbReference type="AlphaFoldDB" id="A0A8T3YRE8"/>
<feature type="transmembrane region" description="Helical" evidence="1">
    <location>
        <begin position="127"/>
        <end position="148"/>
    </location>
</feature>
<organism evidence="2 3">
    <name type="scientific">Candidatus Iainarchaeum sp</name>
    <dbReference type="NCBI Taxonomy" id="3101447"/>
    <lineage>
        <taxon>Archaea</taxon>
        <taxon>Candidatus Iainarchaeota</taxon>
        <taxon>Candidatus Iainarchaeia</taxon>
        <taxon>Candidatus Iainarchaeales</taxon>
        <taxon>Candidatus Iainarchaeaceae</taxon>
        <taxon>Candidatus Iainarchaeum</taxon>
    </lineage>
</organism>
<dbReference type="Pfam" id="PF04307">
    <property type="entry name" value="YdjM"/>
    <property type="match status" value="1"/>
</dbReference>
<feature type="transmembrane region" description="Helical" evidence="1">
    <location>
        <begin position="56"/>
        <end position="74"/>
    </location>
</feature>
<reference evidence="2" key="1">
    <citation type="submission" date="2020-07" db="EMBL/GenBank/DDBJ databases">
        <title>Huge and variable diversity of episymbiotic CPR bacteria and DPANN archaea in groundwater ecosystems.</title>
        <authorList>
            <person name="He C.Y."/>
            <person name="Keren R."/>
            <person name="Whittaker M."/>
            <person name="Farag I.F."/>
            <person name="Doudna J."/>
            <person name="Cate J.H.D."/>
            <person name="Banfield J.F."/>
        </authorList>
    </citation>
    <scope>NUCLEOTIDE SEQUENCE</scope>
    <source>
        <strain evidence="2">NC_groundwater_1296_Ag_S-0.2um_52_80</strain>
    </source>
</reference>